<reference evidence="3 4" key="1">
    <citation type="submission" date="2023-05" db="EMBL/GenBank/DDBJ databases">
        <title>Draft genome sequence of Streptomyces sp. B-S-A8 isolated from a cave soil in Thailand.</title>
        <authorList>
            <person name="Chamroensaksri N."/>
            <person name="Muangham S."/>
        </authorList>
    </citation>
    <scope>NUCLEOTIDE SEQUENCE [LARGE SCALE GENOMIC DNA]</scope>
    <source>
        <strain evidence="3 4">B-S-A8</strain>
    </source>
</reference>
<dbReference type="EMBL" id="JASCIR010000003">
    <property type="protein sequence ID" value="MDI3385641.1"/>
    <property type="molecule type" value="Genomic_DNA"/>
</dbReference>
<dbReference type="RefSeq" id="WP_282510974.1">
    <property type="nucleotide sequence ID" value="NZ_JASCIR010000003.1"/>
</dbReference>
<gene>
    <name evidence="3" type="ORF">QIS99_05330</name>
</gene>
<dbReference type="InterPro" id="IPR007210">
    <property type="entry name" value="ABC_Gly_betaine_transp_sub-bd"/>
</dbReference>
<evidence type="ECO:0000313" key="4">
    <source>
        <dbReference type="Proteomes" id="UP001224661"/>
    </source>
</evidence>
<feature type="region of interest" description="Disordered" evidence="1">
    <location>
        <begin position="1"/>
        <end position="20"/>
    </location>
</feature>
<organism evidence="3 4">
    <name type="scientific">Streptomyces solicavernae</name>
    <dbReference type="NCBI Taxonomy" id="3043614"/>
    <lineage>
        <taxon>Bacteria</taxon>
        <taxon>Bacillati</taxon>
        <taxon>Actinomycetota</taxon>
        <taxon>Actinomycetes</taxon>
        <taxon>Kitasatosporales</taxon>
        <taxon>Streptomycetaceae</taxon>
        <taxon>Streptomyces</taxon>
    </lineage>
</organism>
<evidence type="ECO:0000256" key="1">
    <source>
        <dbReference type="SAM" id="MobiDB-lite"/>
    </source>
</evidence>
<feature type="domain" description="ABC-type glycine betaine transport system substrate-binding" evidence="2">
    <location>
        <begin position="54"/>
        <end position="323"/>
    </location>
</feature>
<dbReference type="CDD" id="cd13643">
    <property type="entry name" value="PBP2_BCP_2"/>
    <property type="match status" value="1"/>
</dbReference>
<proteinExistence type="predicted"/>
<protein>
    <submittedName>
        <fullName evidence="3">ABC transporter substrate-binding protein</fullName>
    </submittedName>
</protein>
<dbReference type="Gene3D" id="3.40.190.100">
    <property type="entry name" value="Glycine betaine-binding periplasmic protein, domain 2"/>
    <property type="match status" value="1"/>
</dbReference>
<accession>A0ABT6RMH8</accession>
<name>A0ABT6RMH8_9ACTN</name>
<dbReference type="Gene3D" id="3.40.190.10">
    <property type="entry name" value="Periplasmic binding protein-like II"/>
    <property type="match status" value="1"/>
</dbReference>
<evidence type="ECO:0000313" key="3">
    <source>
        <dbReference type="EMBL" id="MDI3385641.1"/>
    </source>
</evidence>
<keyword evidence="4" id="KW-1185">Reference proteome</keyword>
<dbReference type="SUPFAM" id="SSF53850">
    <property type="entry name" value="Periplasmic binding protein-like II"/>
    <property type="match status" value="1"/>
</dbReference>
<evidence type="ECO:0000259" key="2">
    <source>
        <dbReference type="Pfam" id="PF04069"/>
    </source>
</evidence>
<sequence length="335" mass="37170">MHSSTHDTQSNPSNPSKHSKRIRNAILAGSAVVGMLAVSACSAASTTNAGGSDDKVTLAQPSWAGAQANIAVAKKLLEDELGVEVDVRQMNETAAFTAMDGGQADAVLEDWHGNPKQLKTFVEKKKSVVSAGELGVKGHIGWYVPKYYADKHPDITNWKNLNKYADDFKTSESKGKGQFIGADPEYSQHDTGIIKNLDLDFTHVPSGSESAQQEEIERLYKAKKPFLTYWWTPQVLQNELELVEVELPKYTKGCNVPVEKADCGYPHVDLEKFMNADFAKNGGDAAEFIKNFKWSNEDQDAVVNYMTQDKMKPEAAAEKWIKENKDVWEAWLPKK</sequence>
<dbReference type="Proteomes" id="UP001224661">
    <property type="component" value="Unassembled WGS sequence"/>
</dbReference>
<feature type="compositionally biased region" description="Polar residues" evidence="1">
    <location>
        <begin position="1"/>
        <end position="16"/>
    </location>
</feature>
<dbReference type="Pfam" id="PF04069">
    <property type="entry name" value="OpuAC"/>
    <property type="match status" value="1"/>
</dbReference>
<comment type="caution">
    <text evidence="3">The sequence shown here is derived from an EMBL/GenBank/DDBJ whole genome shotgun (WGS) entry which is preliminary data.</text>
</comment>